<gene>
    <name evidence="1" type="ORF">FEF26_15000</name>
</gene>
<proteinExistence type="predicted"/>
<sequence>MPFELALPDSWVVDDSARGVGVIVVRDSEPGAEGFHSNVAITAADLGDRDVDVESCLADQRKMEAEFVEQLREYRLLFLGTDAFGLPPVPAVMRVASYVTGEGVAVMMHQYAFRRPGVEHSVTFTFAALDAPVLGPGVWGTAEGAQWRADHS</sequence>
<keyword evidence="2" id="KW-1185">Reference proteome</keyword>
<dbReference type="RefSeq" id="WP_138254346.1">
    <property type="nucleotide sequence ID" value="NZ_VAVZ01000072.1"/>
</dbReference>
<comment type="caution">
    <text evidence="1">The sequence shown here is derived from an EMBL/GenBank/DDBJ whole genome shotgun (WGS) entry which is preliminary data.</text>
</comment>
<dbReference type="AlphaFoldDB" id="A0A5R9B6S4"/>
<evidence type="ECO:0008006" key="3">
    <source>
        <dbReference type="Google" id="ProtNLM"/>
    </source>
</evidence>
<organism evidence="1 2">
    <name type="scientific">Nesterenkonia salmonea</name>
    <dbReference type="NCBI Taxonomy" id="1804987"/>
    <lineage>
        <taxon>Bacteria</taxon>
        <taxon>Bacillati</taxon>
        <taxon>Actinomycetota</taxon>
        <taxon>Actinomycetes</taxon>
        <taxon>Micrococcales</taxon>
        <taxon>Micrococcaceae</taxon>
        <taxon>Nesterenkonia</taxon>
    </lineage>
</organism>
<accession>A0A5R9B6S4</accession>
<dbReference type="OrthoDB" id="4963713at2"/>
<dbReference type="EMBL" id="VAVZ01000072">
    <property type="protein sequence ID" value="TLP92226.1"/>
    <property type="molecule type" value="Genomic_DNA"/>
</dbReference>
<evidence type="ECO:0000313" key="2">
    <source>
        <dbReference type="Proteomes" id="UP000310458"/>
    </source>
</evidence>
<dbReference type="Proteomes" id="UP000310458">
    <property type="component" value="Unassembled WGS sequence"/>
</dbReference>
<reference evidence="1 2" key="1">
    <citation type="submission" date="2019-05" db="EMBL/GenBank/DDBJ databases">
        <title>Nesterenkonia sp. GY074 isolated from the Southern Atlantic Ocean.</title>
        <authorList>
            <person name="Zhang G."/>
        </authorList>
    </citation>
    <scope>NUCLEOTIDE SEQUENCE [LARGE SCALE GENOMIC DNA]</scope>
    <source>
        <strain evidence="1 2">GY074</strain>
    </source>
</reference>
<evidence type="ECO:0000313" key="1">
    <source>
        <dbReference type="EMBL" id="TLP92226.1"/>
    </source>
</evidence>
<protein>
    <recommendedName>
        <fullName evidence="3">DUF1795 domain-containing protein</fullName>
    </recommendedName>
</protein>
<dbReference type="Gene3D" id="3.40.1000.10">
    <property type="entry name" value="Mog1/PsbP, alpha/beta/alpha sandwich"/>
    <property type="match status" value="1"/>
</dbReference>
<name>A0A5R9B6S4_9MICC</name>